<dbReference type="PANTHER" id="PTHR47027">
    <property type="entry name" value="REVERSE TRANSCRIPTASE DOMAIN-CONTAINING PROTEIN"/>
    <property type="match status" value="1"/>
</dbReference>
<dbReference type="OrthoDB" id="7987018at2759"/>
<dbReference type="AlphaFoldDB" id="A0A6G0ZKE1"/>
<dbReference type="Proteomes" id="UP000478052">
    <property type="component" value="Unassembled WGS sequence"/>
</dbReference>
<evidence type="ECO:0000313" key="3">
    <source>
        <dbReference type="Proteomes" id="UP000478052"/>
    </source>
</evidence>
<reference evidence="2 3" key="1">
    <citation type="submission" date="2019-08" db="EMBL/GenBank/DDBJ databases">
        <title>Whole genome of Aphis craccivora.</title>
        <authorList>
            <person name="Voronova N.V."/>
            <person name="Shulinski R.S."/>
            <person name="Bandarenka Y.V."/>
            <person name="Zhorov D.G."/>
            <person name="Warner D."/>
        </authorList>
    </citation>
    <scope>NUCLEOTIDE SEQUENCE [LARGE SCALE GENOMIC DNA]</scope>
    <source>
        <strain evidence="2">180601</strain>
        <tissue evidence="2">Whole Body</tissue>
    </source>
</reference>
<organism evidence="2 3">
    <name type="scientific">Aphis craccivora</name>
    <name type="common">Cowpea aphid</name>
    <dbReference type="NCBI Taxonomy" id="307492"/>
    <lineage>
        <taxon>Eukaryota</taxon>
        <taxon>Metazoa</taxon>
        <taxon>Ecdysozoa</taxon>
        <taxon>Arthropoda</taxon>
        <taxon>Hexapoda</taxon>
        <taxon>Insecta</taxon>
        <taxon>Pterygota</taxon>
        <taxon>Neoptera</taxon>
        <taxon>Paraneoptera</taxon>
        <taxon>Hemiptera</taxon>
        <taxon>Sternorrhyncha</taxon>
        <taxon>Aphidomorpha</taxon>
        <taxon>Aphidoidea</taxon>
        <taxon>Aphididae</taxon>
        <taxon>Aphidini</taxon>
        <taxon>Aphis</taxon>
        <taxon>Aphis</taxon>
    </lineage>
</organism>
<evidence type="ECO:0000313" key="2">
    <source>
        <dbReference type="EMBL" id="KAF0771791.1"/>
    </source>
</evidence>
<feature type="region of interest" description="Disordered" evidence="1">
    <location>
        <begin position="122"/>
        <end position="145"/>
    </location>
</feature>
<gene>
    <name evidence="2" type="ORF">FWK35_00001479</name>
</gene>
<name>A0A6G0ZKE1_APHCR</name>
<sequence>MTLLGPVVTYGAETWPLRKEDERKLIVWERKVLRKIYGPMKDSSSNKWRIRTNDELGLLFQKPNILDTITSRRLKWAGHAWRSQNLLIRIVLEKDPVGKRPLGRPRMRWEDLVKKDVSALGGGSDWKERASDRDGWREGCLTGWS</sequence>
<dbReference type="EMBL" id="VUJU01000253">
    <property type="protein sequence ID" value="KAF0771791.1"/>
    <property type="molecule type" value="Genomic_DNA"/>
</dbReference>
<proteinExistence type="predicted"/>
<dbReference type="PANTHER" id="PTHR47027:SF20">
    <property type="entry name" value="REVERSE TRANSCRIPTASE-LIKE PROTEIN WITH RNA-DIRECTED DNA POLYMERASE DOMAIN"/>
    <property type="match status" value="1"/>
</dbReference>
<feature type="compositionally biased region" description="Basic and acidic residues" evidence="1">
    <location>
        <begin position="125"/>
        <end position="137"/>
    </location>
</feature>
<keyword evidence="3" id="KW-1185">Reference proteome</keyword>
<evidence type="ECO:0000256" key="1">
    <source>
        <dbReference type="SAM" id="MobiDB-lite"/>
    </source>
</evidence>
<comment type="caution">
    <text evidence="2">The sequence shown here is derived from an EMBL/GenBank/DDBJ whole genome shotgun (WGS) entry which is preliminary data.</text>
</comment>
<protein>
    <submittedName>
        <fullName evidence="2">Uncharacterized protein</fullName>
    </submittedName>
</protein>
<accession>A0A6G0ZKE1</accession>